<evidence type="ECO:0000313" key="1">
    <source>
        <dbReference type="EMBL" id="RVW15293.1"/>
    </source>
</evidence>
<accession>A0A438BWH4</accession>
<organism evidence="1 2">
    <name type="scientific">Vitis vinifera</name>
    <name type="common">Grape</name>
    <dbReference type="NCBI Taxonomy" id="29760"/>
    <lineage>
        <taxon>Eukaryota</taxon>
        <taxon>Viridiplantae</taxon>
        <taxon>Streptophyta</taxon>
        <taxon>Embryophyta</taxon>
        <taxon>Tracheophyta</taxon>
        <taxon>Spermatophyta</taxon>
        <taxon>Magnoliopsida</taxon>
        <taxon>eudicotyledons</taxon>
        <taxon>Gunneridae</taxon>
        <taxon>Pentapetalae</taxon>
        <taxon>rosids</taxon>
        <taxon>Vitales</taxon>
        <taxon>Vitaceae</taxon>
        <taxon>Viteae</taxon>
        <taxon>Vitis</taxon>
    </lineage>
</organism>
<comment type="caution">
    <text evidence="1">The sequence shown here is derived from an EMBL/GenBank/DDBJ whole genome shotgun (WGS) entry which is preliminary data.</text>
</comment>
<protein>
    <submittedName>
        <fullName evidence="1">Uncharacterized protein</fullName>
    </submittedName>
</protein>
<dbReference type="EMBL" id="QGNW01002602">
    <property type="protein sequence ID" value="RVW15293.1"/>
    <property type="molecule type" value="Genomic_DNA"/>
</dbReference>
<name>A0A438BWH4_VITVI</name>
<dbReference type="AlphaFoldDB" id="A0A438BWH4"/>
<gene>
    <name evidence="1" type="ORF">CK203_085596</name>
</gene>
<proteinExistence type="predicted"/>
<sequence>MASRVLLRFTSALMDVMVSSRPNILQRLYRFPFSTEERSYFGHVILSWSIWAFLLSLGSSAAAFVESDSLSTNGISELLVEIAPPVPTLEATFAAQPTTSTVLLVVPTTSEPSITILASEFCALVHTSQTLTTTHFAPFQQMAEMRAHQDQ</sequence>
<evidence type="ECO:0000313" key="2">
    <source>
        <dbReference type="Proteomes" id="UP000288805"/>
    </source>
</evidence>
<dbReference type="Proteomes" id="UP000288805">
    <property type="component" value="Unassembled WGS sequence"/>
</dbReference>
<reference evidence="1 2" key="1">
    <citation type="journal article" date="2018" name="PLoS Genet.">
        <title>Population sequencing reveals clonal diversity and ancestral inbreeding in the grapevine cultivar Chardonnay.</title>
        <authorList>
            <person name="Roach M.J."/>
            <person name="Johnson D.L."/>
            <person name="Bohlmann J."/>
            <person name="van Vuuren H.J."/>
            <person name="Jones S.J."/>
            <person name="Pretorius I.S."/>
            <person name="Schmidt S.A."/>
            <person name="Borneman A.R."/>
        </authorList>
    </citation>
    <scope>NUCLEOTIDE SEQUENCE [LARGE SCALE GENOMIC DNA]</scope>
    <source>
        <strain evidence="2">cv. Chardonnay</strain>
        <tissue evidence="1">Leaf</tissue>
    </source>
</reference>